<feature type="region of interest" description="Disordered" evidence="1">
    <location>
        <begin position="590"/>
        <end position="611"/>
    </location>
</feature>
<evidence type="ECO:0000256" key="1">
    <source>
        <dbReference type="SAM" id="MobiDB-lite"/>
    </source>
</evidence>
<feature type="domain" description="RNA-editing substrate-binding complex 6 protein" evidence="2">
    <location>
        <begin position="146"/>
        <end position="328"/>
    </location>
</feature>
<dbReference type="Pfam" id="PF26188">
    <property type="entry name" value="RESC6"/>
    <property type="match status" value="1"/>
</dbReference>
<dbReference type="EMBL" id="HBHL01005205">
    <property type="protein sequence ID" value="CAD9714561.1"/>
    <property type="molecule type" value="Transcribed_RNA"/>
</dbReference>
<protein>
    <recommendedName>
        <fullName evidence="2">RNA-editing substrate-binding complex 6 protein domain-containing protein</fullName>
    </recommendedName>
</protein>
<evidence type="ECO:0000313" key="3">
    <source>
        <dbReference type="EMBL" id="CAD9714561.1"/>
    </source>
</evidence>
<feature type="compositionally biased region" description="Low complexity" evidence="1">
    <location>
        <begin position="1"/>
        <end position="13"/>
    </location>
</feature>
<gene>
    <name evidence="3" type="ORF">CPRI1469_LOCUS3414</name>
</gene>
<reference evidence="3" key="1">
    <citation type="submission" date="2021-01" db="EMBL/GenBank/DDBJ databases">
        <authorList>
            <person name="Corre E."/>
            <person name="Pelletier E."/>
            <person name="Niang G."/>
            <person name="Scheremetjew M."/>
            <person name="Finn R."/>
            <person name="Kale V."/>
            <person name="Holt S."/>
            <person name="Cochrane G."/>
            <person name="Meng A."/>
            <person name="Brown T."/>
            <person name="Cohen L."/>
        </authorList>
    </citation>
    <scope>NUCLEOTIDE SEQUENCE</scope>
    <source>
        <strain evidence="3">CCMP1205</strain>
    </source>
</reference>
<dbReference type="AlphaFoldDB" id="A0A7S2WYG4"/>
<evidence type="ECO:0000259" key="2">
    <source>
        <dbReference type="Pfam" id="PF26188"/>
    </source>
</evidence>
<feature type="region of interest" description="Disordered" evidence="1">
    <location>
        <begin position="1"/>
        <end position="64"/>
    </location>
</feature>
<dbReference type="GO" id="GO:0003723">
    <property type="term" value="F:RNA binding"/>
    <property type="evidence" value="ECO:0007669"/>
    <property type="project" value="TreeGrafter"/>
</dbReference>
<organism evidence="3">
    <name type="scientific">Chloropicon primus</name>
    <dbReference type="NCBI Taxonomy" id="1764295"/>
    <lineage>
        <taxon>Eukaryota</taxon>
        <taxon>Viridiplantae</taxon>
        <taxon>Chlorophyta</taxon>
        <taxon>Chloropicophyceae</taxon>
        <taxon>Chloropicales</taxon>
        <taxon>Chloropicaceae</taxon>
        <taxon>Chloropicon</taxon>
    </lineage>
</organism>
<dbReference type="GO" id="GO:1901259">
    <property type="term" value="P:chloroplast rRNA processing"/>
    <property type="evidence" value="ECO:0007669"/>
    <property type="project" value="TreeGrafter"/>
</dbReference>
<proteinExistence type="predicted"/>
<dbReference type="GO" id="GO:0000963">
    <property type="term" value="P:mitochondrial RNA processing"/>
    <property type="evidence" value="ECO:0007669"/>
    <property type="project" value="TreeGrafter"/>
</dbReference>
<dbReference type="GO" id="GO:0005759">
    <property type="term" value="C:mitochondrial matrix"/>
    <property type="evidence" value="ECO:0007669"/>
    <property type="project" value="TreeGrafter"/>
</dbReference>
<name>A0A7S2WYG4_9CHLO</name>
<feature type="compositionally biased region" description="Polar residues" evidence="1">
    <location>
        <begin position="42"/>
        <end position="54"/>
    </location>
</feature>
<dbReference type="InterPro" id="IPR050870">
    <property type="entry name" value="FAST_kinase"/>
</dbReference>
<dbReference type="GO" id="GO:0044528">
    <property type="term" value="P:regulation of mitochondrial mRNA stability"/>
    <property type="evidence" value="ECO:0007669"/>
    <property type="project" value="InterPro"/>
</dbReference>
<accession>A0A7S2WYG4</accession>
<dbReference type="PANTHER" id="PTHR21228">
    <property type="entry name" value="FAST LEU-RICH DOMAIN-CONTAINING"/>
    <property type="match status" value="1"/>
</dbReference>
<dbReference type="PANTHER" id="PTHR21228:SF40">
    <property type="entry name" value="LD45607P"/>
    <property type="match status" value="1"/>
</dbReference>
<dbReference type="GO" id="GO:0009507">
    <property type="term" value="C:chloroplast"/>
    <property type="evidence" value="ECO:0007669"/>
    <property type="project" value="GOC"/>
</dbReference>
<dbReference type="InterPro" id="IPR058917">
    <property type="entry name" value="RESC6_dom"/>
</dbReference>
<dbReference type="GO" id="GO:0035770">
    <property type="term" value="C:ribonucleoprotein granule"/>
    <property type="evidence" value="ECO:0007669"/>
    <property type="project" value="TreeGrafter"/>
</dbReference>
<sequence length="626" mass="69574">MDHAQKQQQRQPQPLEPSRNGAGGHHYPNDGGGGGKRHSLQHQRISSHGQWSGHQNGGGTLHYSQRNPIRLTYAGGKKDHHAIEKAKRLNYKLKEARDWKGILRQVELNLDIFNEVNIATALHRLAKIARDSNEKSKILRDPRLASLESKAQENMKLFTPQQLSNSAWACATLSYNSMPLLRGIEAQALVKLEKFNSQDLTNTIWAYAKLGYKPKQLMSGIAEEALHKLYDFNPQGLANTLWAFATLNHYGTQYSELLTGIASEAMKKIHNFNPQNLANSCWAYARLSYHPGDLLLEKIASAVVAKVDLFKPQELANLIWAMAKLNYRCEDLLYSVSLAAERRLHQYNPQNLANTCWAYAILDYHPGPLMAKIIYQAGRCITDFSQQGLSNTVWALAKLQHNPGDPFLMKVGSEAIKKMGMFSAQGMVNLSLAFACFEKHNKDLMDVISREVDAKTNTFNAQDLESLTWSFTRLGHPLPKALQARACCPDNGAEESPYCGAGGGISNDGASSQGYPVQPPGPQFSITANPTRQMALQARMRPKVGGLRPFGSVAIDGLLDAKQDPKQDAFLQTESFKIRGESLISGLFDSQDGSQDAKQEKQEAAQAQDQGWSMWQTKELCNLTLN</sequence>